<dbReference type="GO" id="GO:0008999">
    <property type="term" value="F:protein-N-terminal-alanine acetyltransferase activity"/>
    <property type="evidence" value="ECO:0007669"/>
    <property type="project" value="TreeGrafter"/>
</dbReference>
<dbReference type="SUPFAM" id="SSF55729">
    <property type="entry name" value="Acyl-CoA N-acyltransferases (Nat)"/>
    <property type="match status" value="1"/>
</dbReference>
<keyword evidence="3" id="KW-1185">Reference proteome</keyword>
<dbReference type="InterPro" id="IPR000182">
    <property type="entry name" value="GNAT_dom"/>
</dbReference>
<dbReference type="RefSeq" id="WP_129316270.1">
    <property type="nucleotide sequence ID" value="NZ_NOIQ01000022.1"/>
</dbReference>
<proteinExistence type="predicted"/>
<keyword evidence="2" id="KW-0808">Transferase</keyword>
<feature type="domain" description="N-acetyltransferase" evidence="1">
    <location>
        <begin position="40"/>
        <end position="206"/>
    </location>
</feature>
<evidence type="ECO:0000313" key="2">
    <source>
        <dbReference type="EMBL" id="MUN55904.1"/>
    </source>
</evidence>
<dbReference type="PANTHER" id="PTHR43441:SF10">
    <property type="entry name" value="ACETYLTRANSFERASE"/>
    <property type="match status" value="1"/>
</dbReference>
<comment type="caution">
    <text evidence="2">The sequence shown here is derived from an EMBL/GenBank/DDBJ whole genome shotgun (WGS) entry which is preliminary data.</text>
</comment>
<dbReference type="Gene3D" id="3.40.630.30">
    <property type="match status" value="1"/>
</dbReference>
<accession>A0A7M3SVT9</accession>
<gene>
    <name evidence="2" type="ORF">GMA10_11915</name>
</gene>
<name>A0A7M3SVT9_9MICC</name>
<evidence type="ECO:0000313" key="3">
    <source>
        <dbReference type="Proteomes" id="UP000462152"/>
    </source>
</evidence>
<evidence type="ECO:0000259" key="1">
    <source>
        <dbReference type="PROSITE" id="PS51186"/>
    </source>
</evidence>
<dbReference type="OrthoDB" id="9795188at2"/>
<dbReference type="AlphaFoldDB" id="A0A7M3SVT9"/>
<reference evidence="2 3" key="1">
    <citation type="submission" date="2019-12" db="EMBL/GenBank/DDBJ databases">
        <authorList>
            <person name="Li J."/>
            <person name="Shi Y."/>
            <person name="Xu G."/>
            <person name="Xiao D."/>
            <person name="Ran X."/>
        </authorList>
    </citation>
    <scope>NUCLEOTIDE SEQUENCE [LARGE SCALE GENOMIC DNA]</scope>
    <source>
        <strain evidence="2 3">JCM 15915</strain>
    </source>
</reference>
<dbReference type="PROSITE" id="PS51186">
    <property type="entry name" value="GNAT"/>
    <property type="match status" value="1"/>
</dbReference>
<dbReference type="InterPro" id="IPR016181">
    <property type="entry name" value="Acyl_CoA_acyltransferase"/>
</dbReference>
<dbReference type="GO" id="GO:0005737">
    <property type="term" value="C:cytoplasm"/>
    <property type="evidence" value="ECO:0007669"/>
    <property type="project" value="TreeGrafter"/>
</dbReference>
<protein>
    <submittedName>
        <fullName evidence="2">GNAT family N-acetyltransferase</fullName>
    </submittedName>
</protein>
<dbReference type="GO" id="GO:1990189">
    <property type="term" value="F:protein N-terminal-serine acetyltransferase activity"/>
    <property type="evidence" value="ECO:0007669"/>
    <property type="project" value="TreeGrafter"/>
</dbReference>
<dbReference type="InterPro" id="IPR051908">
    <property type="entry name" value="Ribosomal_N-acetyltransferase"/>
</dbReference>
<dbReference type="EMBL" id="WOGT01000010">
    <property type="protein sequence ID" value="MUN55904.1"/>
    <property type="molecule type" value="Genomic_DNA"/>
</dbReference>
<dbReference type="Proteomes" id="UP000462152">
    <property type="component" value="Unassembled WGS sequence"/>
</dbReference>
<dbReference type="Pfam" id="PF13302">
    <property type="entry name" value="Acetyltransf_3"/>
    <property type="match status" value="1"/>
</dbReference>
<organism evidence="2 3">
    <name type="scientific">Rothia koreensis</name>
    <dbReference type="NCBI Taxonomy" id="592378"/>
    <lineage>
        <taxon>Bacteria</taxon>
        <taxon>Bacillati</taxon>
        <taxon>Actinomycetota</taxon>
        <taxon>Actinomycetes</taxon>
        <taxon>Micrococcales</taxon>
        <taxon>Micrococcaceae</taxon>
        <taxon>Rothia</taxon>
    </lineage>
</organism>
<sequence length="239" mass="25918">MRNVSLWSNRLALDAPCANDVAAIVDACQDPQIPRWTGSIPYPYEEDDALEYIEGVVAPGWKSGHELVWAFHIRDEAEHPNEGTLIQVPRDAADQVPGDENVGLFAGVVSLSMTSGRIASMGVWTARGARGRGYTAEACRLVLDFAFREPKESDPKDLPSGLGLSRIEWRAMVGNEASAGLAQRLGFSYEGLSRRALSTVNGRLLDVWIAGRLAGDTGEATTWPDGVTLLGQENIDTNH</sequence>
<dbReference type="PANTHER" id="PTHR43441">
    <property type="entry name" value="RIBOSOMAL-PROTEIN-SERINE ACETYLTRANSFERASE"/>
    <property type="match status" value="1"/>
</dbReference>